<dbReference type="InterPro" id="IPR036388">
    <property type="entry name" value="WH-like_DNA-bd_sf"/>
</dbReference>
<dbReference type="Gene3D" id="3.40.50.300">
    <property type="entry name" value="P-loop containing nucleotide triphosphate hydrolases"/>
    <property type="match status" value="1"/>
</dbReference>
<feature type="domain" description="HTH luxR-type" evidence="4">
    <location>
        <begin position="788"/>
        <end position="845"/>
    </location>
</feature>
<dbReference type="SUPFAM" id="SSF52540">
    <property type="entry name" value="P-loop containing nucleoside triphosphate hydrolases"/>
    <property type="match status" value="1"/>
</dbReference>
<dbReference type="InterPro" id="IPR016032">
    <property type="entry name" value="Sig_transdc_resp-reg_C-effctor"/>
</dbReference>
<keyword evidence="3" id="KW-0804">Transcription</keyword>
<dbReference type="PANTHER" id="PTHR44688:SF16">
    <property type="entry name" value="DNA-BINDING TRANSCRIPTIONAL ACTIVATOR DEVR_DOSR"/>
    <property type="match status" value="1"/>
</dbReference>
<evidence type="ECO:0000313" key="6">
    <source>
        <dbReference type="Proteomes" id="UP000566324"/>
    </source>
</evidence>
<keyword evidence="1" id="KW-0805">Transcription regulation</keyword>
<dbReference type="CDD" id="cd06170">
    <property type="entry name" value="LuxR_C_like"/>
    <property type="match status" value="1"/>
</dbReference>
<evidence type="ECO:0000259" key="4">
    <source>
        <dbReference type="SMART" id="SM00421"/>
    </source>
</evidence>
<sequence length="852" mass="93941">MSENWLLRSRTRPIPDKRRTVQRQQLLKRTLGSVDGGVLLVDAPPGFGKTALLADVSRRLQDQLHKVAWFTLDTADDPSAALRYLFFAVDEEGLDCHAETIRDAAPAIAVQRLLSHIEQSGDRWMLVLDNVAAARAEVTEHVLAPLLRFMPDGLTIALATEGGVPLPLSELDRRGLLHRLGADDLIFDRAEIGTLAGRAATDHQIRAIERKSGGWPALAQIMIARRFGTESGGARRDAVEDFLNARLLAPMSTEDRDVFARLSLLDRFSRSLAAQLIPAVPSEEILTRLIERRLVCRIPSDEGLDLAVHPAFVNLARKAFEMADPDAARDFRERAAQAYLAAGCFVHATAMAVSLADEALIGEIIEACNPLRLWFELGLGPLRRIVDLLPPDMARSNARIGYACIIYWSKMGRLKACGDLFAHIERRMQEEGTLADLPLPLRIERLMCRSLLAIYQGTPLSMSDVEELEALAPLIPGLEPLIRTAAGTTRCYVLQMESAFDAARQAAREAIGHADHVQSPYAAFFLHCDIAMIAGIKGDAPAAWTAFHAGERACQTALRGDERLTMIRDAFRLELQHETDPAENGASARLRNICRRLPGLDGWPDVFAAAFRTYSEKLVLSGDDRPALALIDAGVDYADRQGVRSLTYILEHHRLLLLMLANDAMEARRAYEELSRRELLHPGFRPWRAYEAMVEARAALAFRFGDPEVEALLGDAVGWAARHGNLRSELRFRSLRSGLGLAADSNDLVAALSGRSGFHRASLIVERLRLPHPLIGGEGGRQDESPVSAFFTPRELAVLEGAGRGLSDKALALELGITPHGVRYHLKRIYAQLGVHNREDACRKAREAVPAS</sequence>
<dbReference type="Proteomes" id="UP000566324">
    <property type="component" value="Unassembled WGS sequence"/>
</dbReference>
<name>A0A7W7B350_9SPHN</name>
<dbReference type="RefSeq" id="WP_184070515.1">
    <property type="nucleotide sequence ID" value="NZ_JACHNZ010000035.1"/>
</dbReference>
<dbReference type="AlphaFoldDB" id="A0A7W7B350"/>
<dbReference type="GO" id="GO:0006355">
    <property type="term" value="P:regulation of DNA-templated transcription"/>
    <property type="evidence" value="ECO:0007669"/>
    <property type="project" value="InterPro"/>
</dbReference>
<keyword evidence="6" id="KW-1185">Reference proteome</keyword>
<protein>
    <submittedName>
        <fullName evidence="5">LuxR family maltose regulon positive regulatory protein</fullName>
    </submittedName>
</protein>
<accession>A0A7W7B350</accession>
<dbReference type="Gene3D" id="1.10.10.10">
    <property type="entry name" value="Winged helix-like DNA-binding domain superfamily/Winged helix DNA-binding domain"/>
    <property type="match status" value="1"/>
</dbReference>
<dbReference type="SMART" id="SM00421">
    <property type="entry name" value="HTH_LUXR"/>
    <property type="match status" value="1"/>
</dbReference>
<dbReference type="SUPFAM" id="SSF46894">
    <property type="entry name" value="C-terminal effector domain of the bipartite response regulators"/>
    <property type="match status" value="1"/>
</dbReference>
<evidence type="ECO:0000256" key="3">
    <source>
        <dbReference type="ARBA" id="ARBA00023163"/>
    </source>
</evidence>
<proteinExistence type="predicted"/>
<dbReference type="InterPro" id="IPR000792">
    <property type="entry name" value="Tscrpt_reg_LuxR_C"/>
</dbReference>
<gene>
    <name evidence="5" type="ORF">GGQ98_002791</name>
</gene>
<organism evidence="5 6">
    <name type="scientific">Sphingosinicella soli</name>
    <dbReference type="NCBI Taxonomy" id="333708"/>
    <lineage>
        <taxon>Bacteria</taxon>
        <taxon>Pseudomonadati</taxon>
        <taxon>Pseudomonadota</taxon>
        <taxon>Alphaproteobacteria</taxon>
        <taxon>Sphingomonadales</taxon>
        <taxon>Sphingosinicellaceae</taxon>
        <taxon>Sphingosinicella</taxon>
    </lineage>
</organism>
<dbReference type="EMBL" id="JACHNZ010000035">
    <property type="protein sequence ID" value="MBB4633161.1"/>
    <property type="molecule type" value="Genomic_DNA"/>
</dbReference>
<dbReference type="PANTHER" id="PTHR44688">
    <property type="entry name" value="DNA-BINDING TRANSCRIPTIONAL ACTIVATOR DEVR_DOSR"/>
    <property type="match status" value="1"/>
</dbReference>
<dbReference type="InterPro" id="IPR059106">
    <property type="entry name" value="WHD_MalT"/>
</dbReference>
<dbReference type="Pfam" id="PF25873">
    <property type="entry name" value="WHD_MalT"/>
    <property type="match status" value="1"/>
</dbReference>
<evidence type="ECO:0000313" key="5">
    <source>
        <dbReference type="EMBL" id="MBB4633161.1"/>
    </source>
</evidence>
<evidence type="ECO:0000256" key="1">
    <source>
        <dbReference type="ARBA" id="ARBA00023015"/>
    </source>
</evidence>
<dbReference type="GO" id="GO:0003677">
    <property type="term" value="F:DNA binding"/>
    <property type="evidence" value="ECO:0007669"/>
    <property type="project" value="UniProtKB-KW"/>
</dbReference>
<evidence type="ECO:0000256" key="2">
    <source>
        <dbReference type="ARBA" id="ARBA00023125"/>
    </source>
</evidence>
<keyword evidence="2" id="KW-0238">DNA-binding</keyword>
<dbReference type="Pfam" id="PF00196">
    <property type="entry name" value="GerE"/>
    <property type="match status" value="1"/>
</dbReference>
<dbReference type="InterPro" id="IPR027417">
    <property type="entry name" value="P-loop_NTPase"/>
</dbReference>
<comment type="caution">
    <text evidence="5">The sequence shown here is derived from an EMBL/GenBank/DDBJ whole genome shotgun (WGS) entry which is preliminary data.</text>
</comment>
<reference evidence="5 6" key="1">
    <citation type="submission" date="2020-08" db="EMBL/GenBank/DDBJ databases">
        <title>Genomic Encyclopedia of Type Strains, Phase IV (KMG-IV): sequencing the most valuable type-strain genomes for metagenomic binning, comparative biology and taxonomic classification.</title>
        <authorList>
            <person name="Goeker M."/>
        </authorList>
    </citation>
    <scope>NUCLEOTIDE SEQUENCE [LARGE SCALE GENOMIC DNA]</scope>
    <source>
        <strain evidence="5 6">DSM 17328</strain>
    </source>
</reference>